<dbReference type="FunFam" id="1.10.730.20:FF:000001">
    <property type="entry name" value="Isoleucine--tRNA ligase"/>
    <property type="match status" value="1"/>
</dbReference>
<dbReference type="GO" id="GO:0000049">
    <property type="term" value="F:tRNA binding"/>
    <property type="evidence" value="ECO:0007669"/>
    <property type="project" value="InterPro"/>
</dbReference>
<protein>
    <recommendedName>
        <fullName evidence="2">isoleucine--tRNA ligase</fullName>
        <ecNumber evidence="2">6.1.1.5</ecNumber>
    </recommendedName>
</protein>
<keyword evidence="3" id="KW-0436">Ligase</keyword>
<name>A0A1W9S148_9BACT</name>
<proteinExistence type="inferred from homology"/>
<evidence type="ECO:0000256" key="7">
    <source>
        <dbReference type="ARBA" id="ARBA00023146"/>
    </source>
</evidence>
<evidence type="ECO:0000256" key="2">
    <source>
        <dbReference type="ARBA" id="ARBA00013165"/>
    </source>
</evidence>
<dbReference type="Gene3D" id="1.10.730.20">
    <property type="match status" value="1"/>
</dbReference>
<evidence type="ECO:0000313" key="13">
    <source>
        <dbReference type="EMBL" id="OQX90456.1"/>
    </source>
</evidence>
<dbReference type="Pfam" id="PF08264">
    <property type="entry name" value="Anticodon_1"/>
    <property type="match status" value="1"/>
</dbReference>
<dbReference type="PANTHER" id="PTHR42765">
    <property type="entry name" value="SOLEUCYL-TRNA SYNTHETASE"/>
    <property type="match status" value="1"/>
</dbReference>
<dbReference type="GO" id="GO:0006428">
    <property type="term" value="P:isoleucyl-tRNA aminoacylation"/>
    <property type="evidence" value="ECO:0007669"/>
    <property type="project" value="TreeGrafter"/>
</dbReference>
<dbReference type="SUPFAM" id="SSF52374">
    <property type="entry name" value="Nucleotidylyl transferase"/>
    <property type="match status" value="1"/>
</dbReference>
<keyword evidence="6" id="KW-0648">Protein biosynthesis</keyword>
<feature type="domain" description="Methionyl/Valyl/Leucyl/Isoleucyl-tRNA synthetase anticodon-binding" evidence="12">
    <location>
        <begin position="211"/>
        <end position="366"/>
    </location>
</feature>
<dbReference type="InterPro" id="IPR050081">
    <property type="entry name" value="Ile-tRNA_ligase"/>
</dbReference>
<organism evidence="13 14">
    <name type="scientific">Candidatus Coatesbacteria bacterium 4484_99</name>
    <dbReference type="NCBI Taxonomy" id="1970774"/>
    <lineage>
        <taxon>Bacteria</taxon>
        <taxon>Candidatus Coatesiibacteriota</taxon>
    </lineage>
</organism>
<reference evidence="14" key="1">
    <citation type="submission" date="2017-03" db="EMBL/GenBank/DDBJ databases">
        <title>Novel pathways for hydrocarbon cycling and metabolic interdependencies in hydrothermal sediment communities.</title>
        <authorList>
            <person name="Dombrowski N."/>
            <person name="Seitz K."/>
            <person name="Teske A."/>
            <person name="Baker B."/>
        </authorList>
    </citation>
    <scope>NUCLEOTIDE SEQUENCE [LARGE SCALE GENOMIC DNA]</scope>
</reference>
<dbReference type="InterPro" id="IPR014729">
    <property type="entry name" value="Rossmann-like_a/b/a_fold"/>
</dbReference>
<dbReference type="Gene3D" id="3.40.50.620">
    <property type="entry name" value="HUPs"/>
    <property type="match status" value="1"/>
</dbReference>
<dbReference type="InterPro" id="IPR010663">
    <property type="entry name" value="Znf_FPG/IleRS"/>
</dbReference>
<feature type="non-terminal residue" evidence="13">
    <location>
        <position position="1"/>
    </location>
</feature>
<evidence type="ECO:0000256" key="6">
    <source>
        <dbReference type="ARBA" id="ARBA00022917"/>
    </source>
</evidence>
<evidence type="ECO:0000256" key="3">
    <source>
        <dbReference type="ARBA" id="ARBA00022598"/>
    </source>
</evidence>
<evidence type="ECO:0000256" key="8">
    <source>
        <dbReference type="ARBA" id="ARBA00025217"/>
    </source>
</evidence>
<dbReference type="InterPro" id="IPR013155">
    <property type="entry name" value="M/V/L/I-tRNA-synth_anticd-bd"/>
</dbReference>
<evidence type="ECO:0000256" key="4">
    <source>
        <dbReference type="ARBA" id="ARBA00022741"/>
    </source>
</evidence>
<evidence type="ECO:0000256" key="1">
    <source>
        <dbReference type="ARBA" id="ARBA00006887"/>
    </source>
</evidence>
<keyword evidence="4" id="KW-0547">Nucleotide-binding</keyword>
<sequence length="455" mass="52355">DECNEPIVSDETLKFFQNLVREKGVEVWYLEETDSLLPPGTKCPKCGSKSFSKGNDILDVWFESGSSHLAVLKPENGLQWPSDLYLEGSDQHRGWFQISLLIAMATRGAPPFSTVLTHGFMIDENGRAMHKSLGNVISPNEITDKYGADVLRLWVTSEDYRNDIVLSFNLLDQVAEVYRRIRNTIRFMLGNLYDFDATKHSVSLEDMEEMDIYALMKFNELKKKVLSYYELMEFHKIFHSVHYFCAEDMSAFYLDVLKDRLYIEKPDSPRRRSAQTAISKILKEFLLLMAPIIPFTTEEAYQNLPDTMRDVESVHLGDLPTIDEWERPELYSRWEKLMEVRGEVNKALEDLRKSGDIGHSLDAEVVLYSEGEVRELLNRAKQILPELFIVSSVVFSEERLEGEGVSVVFDGDLMIKVRKAEGEKCPRCWHYSKEIGMVRDVKGLCPRCGIIISDK</sequence>
<dbReference type="Pfam" id="PF06827">
    <property type="entry name" value="zf-FPG_IleRS"/>
    <property type="match status" value="1"/>
</dbReference>
<dbReference type="InterPro" id="IPR009080">
    <property type="entry name" value="tRNAsynth_Ia_anticodon-bd"/>
</dbReference>
<feature type="domain" description="Aminoacyl-tRNA synthetase class Ia" evidence="10">
    <location>
        <begin position="4"/>
        <end position="166"/>
    </location>
</feature>
<evidence type="ECO:0000313" key="14">
    <source>
        <dbReference type="Proteomes" id="UP000192611"/>
    </source>
</evidence>
<dbReference type="Pfam" id="PF00133">
    <property type="entry name" value="tRNA-synt_1"/>
    <property type="match status" value="1"/>
</dbReference>
<dbReference type="InterPro" id="IPR033708">
    <property type="entry name" value="Anticodon_Ile_BEm"/>
</dbReference>
<dbReference type="AlphaFoldDB" id="A0A1W9S148"/>
<dbReference type="EMBL" id="NATQ01000052">
    <property type="protein sequence ID" value="OQX90456.1"/>
    <property type="molecule type" value="Genomic_DNA"/>
</dbReference>
<evidence type="ECO:0000256" key="9">
    <source>
        <dbReference type="ARBA" id="ARBA00048359"/>
    </source>
</evidence>
<dbReference type="PANTHER" id="PTHR42765:SF1">
    <property type="entry name" value="ISOLEUCINE--TRNA LIGASE, MITOCHONDRIAL"/>
    <property type="match status" value="1"/>
</dbReference>
<keyword evidence="5" id="KW-0067">ATP-binding</keyword>
<dbReference type="Gene3D" id="1.10.10.830">
    <property type="entry name" value="Ile-tRNA synthetase CP2 domain-like"/>
    <property type="match status" value="1"/>
</dbReference>
<dbReference type="SUPFAM" id="SSF47323">
    <property type="entry name" value="Anticodon-binding domain of a subclass of class I aminoacyl-tRNA synthetases"/>
    <property type="match status" value="1"/>
</dbReference>
<evidence type="ECO:0000259" key="10">
    <source>
        <dbReference type="Pfam" id="PF00133"/>
    </source>
</evidence>
<dbReference type="Proteomes" id="UP000192611">
    <property type="component" value="Unassembled WGS sequence"/>
</dbReference>
<dbReference type="EC" id="6.1.1.5" evidence="2"/>
<dbReference type="GO" id="GO:0004822">
    <property type="term" value="F:isoleucine-tRNA ligase activity"/>
    <property type="evidence" value="ECO:0007669"/>
    <property type="project" value="UniProtKB-EC"/>
</dbReference>
<feature type="domain" description="Zinc finger FPG/IleRS-type" evidence="11">
    <location>
        <begin position="422"/>
        <end position="448"/>
    </location>
</feature>
<dbReference type="GO" id="GO:0005829">
    <property type="term" value="C:cytosol"/>
    <property type="evidence" value="ECO:0007669"/>
    <property type="project" value="TreeGrafter"/>
</dbReference>
<accession>A0A1W9S148</accession>
<comment type="catalytic activity">
    <reaction evidence="9">
        <text>tRNA(Ile) + L-isoleucine + ATP = L-isoleucyl-tRNA(Ile) + AMP + diphosphate</text>
        <dbReference type="Rhea" id="RHEA:11060"/>
        <dbReference type="Rhea" id="RHEA-COMP:9666"/>
        <dbReference type="Rhea" id="RHEA-COMP:9695"/>
        <dbReference type="ChEBI" id="CHEBI:30616"/>
        <dbReference type="ChEBI" id="CHEBI:33019"/>
        <dbReference type="ChEBI" id="CHEBI:58045"/>
        <dbReference type="ChEBI" id="CHEBI:78442"/>
        <dbReference type="ChEBI" id="CHEBI:78528"/>
        <dbReference type="ChEBI" id="CHEBI:456215"/>
        <dbReference type="EC" id="6.1.1.5"/>
    </reaction>
</comment>
<dbReference type="CDD" id="cd07960">
    <property type="entry name" value="Anticodon_Ia_Ile_BEm"/>
    <property type="match status" value="1"/>
</dbReference>
<comment type="caution">
    <text evidence="13">The sequence shown here is derived from an EMBL/GenBank/DDBJ whole genome shotgun (WGS) entry which is preliminary data.</text>
</comment>
<comment type="function">
    <text evidence="8">Catalyzes the attachment of isoleucine to tRNA(Ile). As IleRS can inadvertently accommodate and process structurally similar amino acids such as valine, to avoid such errors it has two additional distinct tRNA(Ile)-dependent editing activities. One activity is designated as 'pretransfer' editing and involves the hydrolysis of activated Val-AMP. The other activity is designated 'posttransfer' editing and involves deacylation of mischarged Val-tRNA(Ile).</text>
</comment>
<dbReference type="InterPro" id="IPR002300">
    <property type="entry name" value="aa-tRNA-synth_Ia"/>
</dbReference>
<evidence type="ECO:0000259" key="12">
    <source>
        <dbReference type="Pfam" id="PF08264"/>
    </source>
</evidence>
<comment type="similarity">
    <text evidence="1">Belongs to the class-I aminoacyl-tRNA synthetase family. IleS type 1 subfamily.</text>
</comment>
<gene>
    <name evidence="13" type="ORF">B6D57_03095</name>
</gene>
<evidence type="ECO:0000259" key="11">
    <source>
        <dbReference type="Pfam" id="PF06827"/>
    </source>
</evidence>
<dbReference type="GO" id="GO:0005524">
    <property type="term" value="F:ATP binding"/>
    <property type="evidence" value="ECO:0007669"/>
    <property type="project" value="UniProtKB-KW"/>
</dbReference>
<evidence type="ECO:0000256" key="5">
    <source>
        <dbReference type="ARBA" id="ARBA00022840"/>
    </source>
</evidence>
<keyword evidence="7" id="KW-0030">Aminoacyl-tRNA synthetase</keyword>